<organism evidence="2 3">
    <name type="scientific">Eumeta variegata</name>
    <name type="common">Bagworm moth</name>
    <name type="synonym">Eumeta japonica</name>
    <dbReference type="NCBI Taxonomy" id="151549"/>
    <lineage>
        <taxon>Eukaryota</taxon>
        <taxon>Metazoa</taxon>
        <taxon>Ecdysozoa</taxon>
        <taxon>Arthropoda</taxon>
        <taxon>Hexapoda</taxon>
        <taxon>Insecta</taxon>
        <taxon>Pterygota</taxon>
        <taxon>Neoptera</taxon>
        <taxon>Endopterygota</taxon>
        <taxon>Lepidoptera</taxon>
        <taxon>Glossata</taxon>
        <taxon>Ditrysia</taxon>
        <taxon>Tineoidea</taxon>
        <taxon>Psychidae</taxon>
        <taxon>Oiketicinae</taxon>
        <taxon>Eumeta</taxon>
    </lineage>
</organism>
<reference evidence="2 3" key="1">
    <citation type="journal article" date="2019" name="Commun. Biol.">
        <title>The bagworm genome reveals a unique fibroin gene that provides high tensile strength.</title>
        <authorList>
            <person name="Kono N."/>
            <person name="Nakamura H."/>
            <person name="Ohtoshi R."/>
            <person name="Tomita M."/>
            <person name="Numata K."/>
            <person name="Arakawa K."/>
        </authorList>
    </citation>
    <scope>NUCLEOTIDE SEQUENCE [LARGE SCALE GENOMIC DNA]</scope>
</reference>
<keyword evidence="3" id="KW-1185">Reference proteome</keyword>
<gene>
    <name evidence="2" type="ORF">EVAR_68794_1</name>
</gene>
<evidence type="ECO:0000313" key="2">
    <source>
        <dbReference type="EMBL" id="GBP91939.1"/>
    </source>
</evidence>
<proteinExistence type="predicted"/>
<accession>A0A4C1ZY68</accession>
<evidence type="ECO:0000313" key="3">
    <source>
        <dbReference type="Proteomes" id="UP000299102"/>
    </source>
</evidence>
<sequence>MCWRVTTLPAALPSAVWDRSSRSIRRAARAAPPHPAPPLFTPTNPQKYIYVLLSRTEYVACVRLRENTDSDLLWTWMNRLDKASVSIDLSLKPPSAGTTHSDGGGRSADPTTHKQSNEHSVWWRSHALRLDRRDLVGDVTTAGSDRQSALWGTHMDIRAFSPETKNRGG</sequence>
<dbReference type="EMBL" id="BGZK01002225">
    <property type="protein sequence ID" value="GBP91939.1"/>
    <property type="molecule type" value="Genomic_DNA"/>
</dbReference>
<dbReference type="AlphaFoldDB" id="A0A4C1ZY68"/>
<evidence type="ECO:0000256" key="1">
    <source>
        <dbReference type="SAM" id="MobiDB-lite"/>
    </source>
</evidence>
<feature type="region of interest" description="Disordered" evidence="1">
    <location>
        <begin position="89"/>
        <end position="120"/>
    </location>
</feature>
<protein>
    <submittedName>
        <fullName evidence="2">Uncharacterized protein</fullName>
    </submittedName>
</protein>
<name>A0A4C1ZY68_EUMVA</name>
<comment type="caution">
    <text evidence="2">The sequence shown here is derived from an EMBL/GenBank/DDBJ whole genome shotgun (WGS) entry which is preliminary data.</text>
</comment>
<dbReference type="Proteomes" id="UP000299102">
    <property type="component" value="Unassembled WGS sequence"/>
</dbReference>